<keyword evidence="4 7" id="KW-1133">Transmembrane helix</keyword>
<evidence type="ECO:0000256" key="6">
    <source>
        <dbReference type="SAM" id="MobiDB-lite"/>
    </source>
</evidence>
<dbReference type="InterPro" id="IPR006876">
    <property type="entry name" value="LMBR1-like_membr_prot"/>
</dbReference>
<comment type="subcellular location">
    <subcellularLocation>
        <location evidence="1">Membrane</location>
        <topology evidence="1">Multi-pass membrane protein</topology>
    </subcellularLocation>
</comment>
<feature type="compositionally biased region" description="Polar residues" evidence="6">
    <location>
        <begin position="647"/>
        <end position="661"/>
    </location>
</feature>
<evidence type="ECO:0000256" key="1">
    <source>
        <dbReference type="ARBA" id="ARBA00004141"/>
    </source>
</evidence>
<dbReference type="PANTHER" id="PTHR21355">
    <property type="entry name" value="G-PROTEIN COUPLED RECEPTOR-ASSOCIATED PROTEIN LMBRD2"/>
    <property type="match status" value="1"/>
</dbReference>
<reference evidence="8" key="1">
    <citation type="submission" date="2021-01" db="EMBL/GenBank/DDBJ databases">
        <authorList>
            <person name="Corre E."/>
            <person name="Pelletier E."/>
            <person name="Niang G."/>
            <person name="Scheremetjew M."/>
            <person name="Finn R."/>
            <person name="Kale V."/>
            <person name="Holt S."/>
            <person name="Cochrane G."/>
            <person name="Meng A."/>
            <person name="Brown T."/>
            <person name="Cohen L."/>
        </authorList>
    </citation>
    <scope>NUCLEOTIDE SEQUENCE</scope>
    <source>
        <strain evidence="8">CCMP1320</strain>
    </source>
</reference>
<feature type="transmembrane region" description="Helical" evidence="7">
    <location>
        <begin position="6"/>
        <end position="24"/>
    </location>
</feature>
<evidence type="ECO:0000256" key="7">
    <source>
        <dbReference type="SAM" id="Phobius"/>
    </source>
</evidence>
<dbReference type="Pfam" id="PF04791">
    <property type="entry name" value="LMBR1"/>
    <property type="match status" value="1"/>
</dbReference>
<accession>A0A7S3VIV9</accession>
<feature type="compositionally biased region" description="Polar residues" evidence="6">
    <location>
        <begin position="597"/>
        <end position="606"/>
    </location>
</feature>
<feature type="transmembrane region" description="Helical" evidence="7">
    <location>
        <begin position="112"/>
        <end position="132"/>
    </location>
</feature>
<feature type="transmembrane region" description="Helical" evidence="7">
    <location>
        <begin position="31"/>
        <end position="52"/>
    </location>
</feature>
<dbReference type="AlphaFoldDB" id="A0A7S3VIV9"/>
<protein>
    <recommendedName>
        <fullName evidence="9">LMBR1-like membrane protein</fullName>
    </recommendedName>
</protein>
<proteinExistence type="inferred from homology"/>
<dbReference type="PANTHER" id="PTHR21355:SF0">
    <property type="entry name" value="G-PROTEIN COUPLED RECEPTOR-ASSOCIATED PROTEIN LMBRD2"/>
    <property type="match status" value="1"/>
</dbReference>
<dbReference type="GO" id="GO:0016020">
    <property type="term" value="C:membrane"/>
    <property type="evidence" value="ECO:0007669"/>
    <property type="project" value="UniProtKB-SubCell"/>
</dbReference>
<feature type="transmembrane region" description="Helical" evidence="7">
    <location>
        <begin position="138"/>
        <end position="164"/>
    </location>
</feature>
<feature type="transmembrane region" description="Helical" evidence="7">
    <location>
        <begin position="390"/>
        <end position="411"/>
    </location>
</feature>
<gene>
    <name evidence="8" type="ORF">DTER00134_LOCUS3324</name>
</gene>
<dbReference type="EMBL" id="HBIP01006456">
    <property type="protein sequence ID" value="CAE0488260.1"/>
    <property type="molecule type" value="Transcribed_RNA"/>
</dbReference>
<feature type="compositionally biased region" description="Polar residues" evidence="6">
    <location>
        <begin position="614"/>
        <end position="623"/>
    </location>
</feature>
<evidence type="ECO:0000256" key="3">
    <source>
        <dbReference type="ARBA" id="ARBA00022692"/>
    </source>
</evidence>
<comment type="similarity">
    <text evidence="2">Belongs to the LIMR family.</text>
</comment>
<organism evidence="8">
    <name type="scientific">Dunaliella tertiolecta</name>
    <name type="common">Green alga</name>
    <dbReference type="NCBI Taxonomy" id="3047"/>
    <lineage>
        <taxon>Eukaryota</taxon>
        <taxon>Viridiplantae</taxon>
        <taxon>Chlorophyta</taxon>
        <taxon>core chlorophytes</taxon>
        <taxon>Chlorophyceae</taxon>
        <taxon>CS clade</taxon>
        <taxon>Chlamydomonadales</taxon>
        <taxon>Dunaliellaceae</taxon>
        <taxon>Dunaliella</taxon>
    </lineage>
</organism>
<keyword evidence="3 7" id="KW-0812">Transmembrane</keyword>
<keyword evidence="5 7" id="KW-0472">Membrane</keyword>
<feature type="region of interest" description="Disordered" evidence="6">
    <location>
        <begin position="588"/>
        <end position="703"/>
    </location>
</feature>
<dbReference type="InterPro" id="IPR051584">
    <property type="entry name" value="GPCR-associated_LMBR1"/>
</dbReference>
<feature type="transmembrane region" description="Helical" evidence="7">
    <location>
        <begin position="484"/>
        <end position="504"/>
    </location>
</feature>
<feature type="transmembrane region" description="Helical" evidence="7">
    <location>
        <begin position="348"/>
        <end position="370"/>
    </location>
</feature>
<name>A0A7S3VIV9_DUNTE</name>
<sequence length="703" mass="77499">MWAFFVVLIILIVAVIALLINHFAEKHVEWSVRLATGYGWLTSMGVVALVPLDVWATLAKQPVQAIGTLWDITYWSTQGATWIVLPFYQVYSEAGDFTVRSRCWTSIKENMLLYGVVGTLAAFGVGMLFAFQRVTLDTLLGAGIGIANTFGLVVGILLMGYGLVEIPKQMWKSGNPVLMLKQCAHKCGRHAEAVMKSTSELETVITIIYANQRQMRRHDALHKYMDVVASYAETHSPIKPSLLATRTVDIEGLRAEDLEYNYDLEGLAVLRRRLFWAVADYKGFRAMYEKAILDAFELEAIAKARSLREYTSTQPTEAIGVSITRRKWPWDRYLWIYKCTARSYVNKVFAVIFAMTSLCIIWGEATIPVPSPDLSPFSHMIRDLDRPDQFSIQIVTLLPLVYICSCMYYTLFRINAFNYNKLVPHATVGPALMQNGMLMCRFAAPTCWNFYHIIRMTKDVCNGCDPTVFSQKMSSMDVLPVSNFNTYLPVALVAMCAITAFNMWDKLLQCCTSPRYRFTVDDVDDAYTEKGRLLIRREQDAATRGLAIGEVLHATLGNSIDDDSSATVTSPPKRSFFGRLFGKKSTLLEPEVPQGATAKQSATSPGSRWAGSRGTESYPTKGTPSPSRPSPSRSEGATSGKGDRSGHQQPSKDSTGTSSLLAGTRLGRLFGGSSTSDQGGGNGSGGAAVSSLDGIFADATSGK</sequence>
<evidence type="ECO:0008006" key="9">
    <source>
        <dbReference type="Google" id="ProtNLM"/>
    </source>
</evidence>
<evidence type="ECO:0000313" key="8">
    <source>
        <dbReference type="EMBL" id="CAE0488260.1"/>
    </source>
</evidence>
<evidence type="ECO:0000256" key="4">
    <source>
        <dbReference type="ARBA" id="ARBA00022989"/>
    </source>
</evidence>
<evidence type="ECO:0000256" key="5">
    <source>
        <dbReference type="ARBA" id="ARBA00023136"/>
    </source>
</evidence>
<evidence type="ECO:0000256" key="2">
    <source>
        <dbReference type="ARBA" id="ARBA00010487"/>
    </source>
</evidence>